<keyword evidence="1" id="KW-0812">Transmembrane</keyword>
<dbReference type="Proteomes" id="UP000032487">
    <property type="component" value="Unassembled WGS sequence"/>
</dbReference>
<evidence type="ECO:0000313" key="3">
    <source>
        <dbReference type="Proteomes" id="UP000032487"/>
    </source>
</evidence>
<name>A0A0D9AI05_STUST</name>
<evidence type="ECO:0000256" key="1">
    <source>
        <dbReference type="SAM" id="Phobius"/>
    </source>
</evidence>
<protein>
    <recommendedName>
        <fullName evidence="4">Transmembrane protein</fullName>
    </recommendedName>
</protein>
<accession>A0A0D9AI05</accession>
<comment type="caution">
    <text evidence="2">The sequence shown here is derived from an EMBL/GenBank/DDBJ whole genome shotgun (WGS) entry which is preliminary data.</text>
</comment>
<keyword evidence="1" id="KW-1133">Transmembrane helix</keyword>
<feature type="transmembrane region" description="Helical" evidence="1">
    <location>
        <begin position="75"/>
        <end position="94"/>
    </location>
</feature>
<dbReference type="AlphaFoldDB" id="A0A0D9AI05"/>
<feature type="transmembrane region" description="Helical" evidence="1">
    <location>
        <begin position="37"/>
        <end position="55"/>
    </location>
</feature>
<dbReference type="EMBL" id="JYHV01000029">
    <property type="protein sequence ID" value="KJH80352.1"/>
    <property type="molecule type" value="Genomic_DNA"/>
</dbReference>
<dbReference type="PATRIC" id="fig|316.101.peg.3712"/>
<evidence type="ECO:0000313" key="2">
    <source>
        <dbReference type="EMBL" id="KJH80352.1"/>
    </source>
</evidence>
<proteinExistence type="predicted"/>
<gene>
    <name evidence="2" type="ORF">UF78_14790</name>
</gene>
<reference evidence="2 3" key="1">
    <citation type="submission" date="2015-02" db="EMBL/GenBank/DDBJ databases">
        <title>Draft genome sequence of Pseudomonas stutzeri NT0128 isolated from wheat (Triticum turgidum) rhizosphere.</title>
        <authorList>
            <person name="Tovi N."/>
            <person name="Frenk S."/>
            <person name="Hadar Y."/>
            <person name="Minz D."/>
        </authorList>
    </citation>
    <scope>NUCLEOTIDE SEQUENCE [LARGE SCALE GENOMIC DNA]</scope>
    <source>
        <strain evidence="2 3">NT0128</strain>
    </source>
</reference>
<sequence>MRDCRRANTRSVINMDIKRFEKTRLSYEAVPIYRKRWFVLLTLLLCLPVTILIALTGDVYAKKDGTVYKFKDGALLHLAFMAMIFLIVGLFLAAR</sequence>
<evidence type="ECO:0008006" key="4">
    <source>
        <dbReference type="Google" id="ProtNLM"/>
    </source>
</evidence>
<organism evidence="2 3">
    <name type="scientific">Stutzerimonas stutzeri</name>
    <name type="common">Pseudomonas stutzeri</name>
    <dbReference type="NCBI Taxonomy" id="316"/>
    <lineage>
        <taxon>Bacteria</taxon>
        <taxon>Pseudomonadati</taxon>
        <taxon>Pseudomonadota</taxon>
        <taxon>Gammaproteobacteria</taxon>
        <taxon>Pseudomonadales</taxon>
        <taxon>Pseudomonadaceae</taxon>
        <taxon>Stutzerimonas</taxon>
    </lineage>
</organism>
<keyword evidence="1" id="KW-0472">Membrane</keyword>